<sequence>MLQLSHIEVNFSGRRIFADISWHLKPGQRVGLCGENGAGKSTLLKLLCGQVEADRGDLVLARGTSIGYLPQDGLTYRGRSLYAEVESACAEVLALGREMAELEQRIAGDADETALARYAEVQERHRQLGGFSLEADIARVLHGLGFSRSDWDKPCEQFSGGWQMRIALARLLLQRPNLLLLDEPTNHLDLPARDWLESYLIGYPGSVVLVSHDRFFMDQVVQRIVELWNGGLTEYPGNYSLYLQERDRRVDALRAAKQQQDEEIERLEAFINRFRYQANKAAQVQSRVRQLDKIERIQIPPQRKKIAFRFPSAPRSGKELIVLEQVAQRYADLQVFSGVDLTISRGERVALVGANGAGKSTLMRLLCGVEAPAQGCCRLGHQVELAYFAQDQAQVLNPANTVLQEITAAAPVAMVPRLRDVLGSFLFSGDDVHKSVAVLSGGERNRLALAILLLRPANLLLLDEPTNHLDLASKEVLLDALRHYSGTLVFVSHDRYFVDSLATRVLEVADGRVTSWPGNYEDFLRAKQALGQGGHAQLRVESCAVAANGRPGEDKQARMEEHARRREQVKQQRRLQKELEQIEGRIGELETRRDGLERELADPALYAEPAAFNARSADYAAVDAELTAAYAEWEELQHQVEGLEEAS</sequence>
<reference evidence="9" key="1">
    <citation type="submission" date="2016-10" db="EMBL/GenBank/DDBJ databases">
        <authorList>
            <person name="Varghese N."/>
            <person name="Submissions S."/>
        </authorList>
    </citation>
    <scope>NUCLEOTIDE SEQUENCE [LARGE SCALE GENOMIC DNA]</scope>
    <source>
        <strain evidence="9">DSM 8987</strain>
    </source>
</reference>
<dbReference type="InterPro" id="IPR003439">
    <property type="entry name" value="ABC_transporter-like_ATP-bd"/>
</dbReference>
<dbReference type="FunFam" id="3.40.50.300:FF:000011">
    <property type="entry name" value="Putative ABC transporter ATP-binding component"/>
    <property type="match status" value="1"/>
</dbReference>
<dbReference type="InterPro" id="IPR003593">
    <property type="entry name" value="AAA+_ATPase"/>
</dbReference>
<comment type="catalytic activity">
    <reaction evidence="4">
        <text>ATP + H2O = ADP + phosphate + H(+)</text>
        <dbReference type="Rhea" id="RHEA:13065"/>
        <dbReference type="ChEBI" id="CHEBI:15377"/>
        <dbReference type="ChEBI" id="CHEBI:15378"/>
        <dbReference type="ChEBI" id="CHEBI:30616"/>
        <dbReference type="ChEBI" id="CHEBI:43474"/>
        <dbReference type="ChEBI" id="CHEBI:456216"/>
    </reaction>
</comment>
<dbReference type="GO" id="GO:0016887">
    <property type="term" value="F:ATP hydrolysis activity"/>
    <property type="evidence" value="ECO:0007669"/>
    <property type="project" value="InterPro"/>
</dbReference>
<dbReference type="Gene3D" id="3.40.50.300">
    <property type="entry name" value="P-loop containing nucleotide triphosphate hydrolases"/>
    <property type="match status" value="2"/>
</dbReference>
<dbReference type="OrthoDB" id="9762369at2"/>
<dbReference type="InterPro" id="IPR032524">
    <property type="entry name" value="ABC_tran_C"/>
</dbReference>
<dbReference type="SUPFAM" id="SSF52540">
    <property type="entry name" value="P-loop containing nucleoside triphosphate hydrolases"/>
    <property type="match status" value="2"/>
</dbReference>
<evidence type="ECO:0000256" key="6">
    <source>
        <dbReference type="SAM" id="Coils"/>
    </source>
</evidence>
<dbReference type="AlphaFoldDB" id="A0A1G7DKJ5"/>
<dbReference type="Pfam" id="PF12848">
    <property type="entry name" value="ABC_tran_Xtn"/>
    <property type="match status" value="1"/>
</dbReference>
<dbReference type="InterPro" id="IPR027417">
    <property type="entry name" value="P-loop_NTPase"/>
</dbReference>
<dbReference type="GO" id="GO:0005524">
    <property type="term" value="F:ATP binding"/>
    <property type="evidence" value="ECO:0007669"/>
    <property type="project" value="UniProtKB-KW"/>
</dbReference>
<dbReference type="Pfam" id="PF00005">
    <property type="entry name" value="ABC_tran"/>
    <property type="match status" value="2"/>
</dbReference>
<feature type="coiled-coil region" evidence="6">
    <location>
        <begin position="552"/>
        <end position="599"/>
    </location>
</feature>
<evidence type="ECO:0000259" key="7">
    <source>
        <dbReference type="PROSITE" id="PS50893"/>
    </source>
</evidence>
<organism evidence="8 9">
    <name type="scientific">Desulfuromonas thiophila</name>
    <dbReference type="NCBI Taxonomy" id="57664"/>
    <lineage>
        <taxon>Bacteria</taxon>
        <taxon>Pseudomonadati</taxon>
        <taxon>Thermodesulfobacteriota</taxon>
        <taxon>Desulfuromonadia</taxon>
        <taxon>Desulfuromonadales</taxon>
        <taxon>Desulfuromonadaceae</taxon>
        <taxon>Desulfuromonas</taxon>
    </lineage>
</organism>
<dbReference type="STRING" id="57664.SAMN05661003_11430"/>
<keyword evidence="2" id="KW-0547">Nucleotide-binding</keyword>
<name>A0A1G7DKJ5_9BACT</name>
<dbReference type="InterPro" id="IPR032781">
    <property type="entry name" value="ABC_tran_Xtn"/>
</dbReference>
<evidence type="ECO:0000256" key="1">
    <source>
        <dbReference type="ARBA" id="ARBA00022737"/>
    </source>
</evidence>
<evidence type="ECO:0000313" key="8">
    <source>
        <dbReference type="EMBL" id="SDE52003.1"/>
    </source>
</evidence>
<dbReference type="CDD" id="cd03221">
    <property type="entry name" value="ABCF_EF-3"/>
    <property type="match status" value="2"/>
</dbReference>
<evidence type="ECO:0000256" key="2">
    <source>
        <dbReference type="ARBA" id="ARBA00022741"/>
    </source>
</evidence>
<dbReference type="InterPro" id="IPR017871">
    <property type="entry name" value="ABC_transporter-like_CS"/>
</dbReference>
<keyword evidence="9" id="KW-1185">Reference proteome</keyword>
<accession>A0A1G7DKJ5</accession>
<evidence type="ECO:0000256" key="5">
    <source>
        <dbReference type="ARBA" id="ARBA00061478"/>
    </source>
</evidence>
<keyword evidence="6" id="KW-0175">Coiled coil</keyword>
<comment type="similarity">
    <text evidence="5">Belongs to the ABC transporter superfamily. ABCF family. Uup subfamily.</text>
</comment>
<dbReference type="PANTHER" id="PTHR42855">
    <property type="entry name" value="ABC TRANSPORTER ATP-BINDING SUBUNIT"/>
    <property type="match status" value="1"/>
</dbReference>
<dbReference type="Pfam" id="PF16326">
    <property type="entry name" value="ABC_tran_CTD"/>
    <property type="match status" value="1"/>
</dbReference>
<dbReference type="GO" id="GO:0003677">
    <property type="term" value="F:DNA binding"/>
    <property type="evidence" value="ECO:0007669"/>
    <property type="project" value="InterPro"/>
</dbReference>
<feature type="coiled-coil region" evidence="6">
    <location>
        <begin position="243"/>
        <end position="273"/>
    </location>
</feature>
<keyword evidence="3 8" id="KW-0067">ATP-binding</keyword>
<gene>
    <name evidence="8" type="ORF">SAMN05661003_11430</name>
</gene>
<dbReference type="Proteomes" id="UP000243205">
    <property type="component" value="Unassembled WGS sequence"/>
</dbReference>
<dbReference type="PROSITE" id="PS50893">
    <property type="entry name" value="ABC_TRANSPORTER_2"/>
    <property type="match status" value="2"/>
</dbReference>
<dbReference type="SMART" id="SM00382">
    <property type="entry name" value="AAA"/>
    <property type="match status" value="2"/>
</dbReference>
<evidence type="ECO:0000313" key="9">
    <source>
        <dbReference type="Proteomes" id="UP000243205"/>
    </source>
</evidence>
<dbReference type="EMBL" id="FNAQ01000014">
    <property type="protein sequence ID" value="SDE52003.1"/>
    <property type="molecule type" value="Genomic_DNA"/>
</dbReference>
<dbReference type="PANTHER" id="PTHR42855:SF2">
    <property type="entry name" value="DRUG RESISTANCE ABC TRANSPORTER,ATP-BINDING PROTEIN"/>
    <property type="match status" value="1"/>
</dbReference>
<dbReference type="Gene3D" id="1.10.287.380">
    <property type="entry name" value="Valyl-tRNA synthetase, C-terminal domain"/>
    <property type="match status" value="1"/>
</dbReference>
<dbReference type="InterPro" id="IPR051309">
    <property type="entry name" value="ABCF_ATPase"/>
</dbReference>
<dbReference type="RefSeq" id="WP_092079587.1">
    <property type="nucleotide sequence ID" value="NZ_FNAQ01000014.1"/>
</dbReference>
<dbReference type="PROSITE" id="PS00211">
    <property type="entry name" value="ABC_TRANSPORTER_1"/>
    <property type="match status" value="2"/>
</dbReference>
<dbReference type="FunFam" id="3.40.50.300:FF:000309">
    <property type="entry name" value="ABC transporter ATP-binding protein"/>
    <property type="match status" value="1"/>
</dbReference>
<keyword evidence="1" id="KW-0677">Repeat</keyword>
<feature type="domain" description="ABC transporter" evidence="7">
    <location>
        <begin position="321"/>
        <end position="535"/>
    </location>
</feature>
<protein>
    <submittedName>
        <fullName evidence="8">ATP-binding cassette, subfamily F, member 3</fullName>
    </submittedName>
</protein>
<dbReference type="InterPro" id="IPR037118">
    <property type="entry name" value="Val-tRNA_synth_C_sf"/>
</dbReference>
<evidence type="ECO:0000256" key="4">
    <source>
        <dbReference type="ARBA" id="ARBA00049360"/>
    </source>
</evidence>
<evidence type="ECO:0000256" key="3">
    <source>
        <dbReference type="ARBA" id="ARBA00022840"/>
    </source>
</evidence>
<proteinExistence type="inferred from homology"/>
<feature type="domain" description="ABC transporter" evidence="7">
    <location>
        <begin position="2"/>
        <end position="254"/>
    </location>
</feature>